<name>A0A4V3WPU2_CAMSN</name>
<evidence type="ECO:0000313" key="5">
    <source>
        <dbReference type="Proteomes" id="UP000306102"/>
    </source>
</evidence>
<dbReference type="InterPro" id="IPR050667">
    <property type="entry name" value="PPR-containing_protein"/>
</dbReference>
<feature type="repeat" description="PPR" evidence="3">
    <location>
        <begin position="61"/>
        <end position="91"/>
    </location>
</feature>
<dbReference type="Pfam" id="PF01535">
    <property type="entry name" value="PPR"/>
    <property type="match status" value="1"/>
</dbReference>
<dbReference type="Pfam" id="PF12854">
    <property type="entry name" value="PPR_1"/>
    <property type="match status" value="1"/>
</dbReference>
<dbReference type="Gene3D" id="1.25.40.10">
    <property type="entry name" value="Tetratricopeptide repeat domain"/>
    <property type="match status" value="2"/>
</dbReference>
<dbReference type="NCBIfam" id="TIGR00756">
    <property type="entry name" value="PPR"/>
    <property type="match status" value="3"/>
</dbReference>
<proteinExistence type="inferred from homology"/>
<dbReference type="Pfam" id="PF13041">
    <property type="entry name" value="PPR_2"/>
    <property type="match status" value="1"/>
</dbReference>
<dbReference type="EMBL" id="SDRB02003456">
    <property type="protein sequence ID" value="THG17707.1"/>
    <property type="molecule type" value="Genomic_DNA"/>
</dbReference>
<evidence type="ECO:0000256" key="2">
    <source>
        <dbReference type="ARBA" id="ARBA00022737"/>
    </source>
</evidence>
<evidence type="ECO:0000256" key="1">
    <source>
        <dbReference type="ARBA" id="ARBA00007626"/>
    </source>
</evidence>
<comment type="similarity">
    <text evidence="1">Belongs to the PPR family. P subfamily.</text>
</comment>
<dbReference type="AlphaFoldDB" id="A0A4V3WPU2"/>
<dbReference type="InterPro" id="IPR002885">
    <property type="entry name" value="PPR_rpt"/>
</dbReference>
<keyword evidence="5" id="KW-1185">Reference proteome</keyword>
<dbReference type="InterPro" id="IPR011990">
    <property type="entry name" value="TPR-like_helical_dom_sf"/>
</dbReference>
<feature type="repeat" description="PPR" evidence="3">
    <location>
        <begin position="128"/>
        <end position="162"/>
    </location>
</feature>
<protein>
    <recommendedName>
        <fullName evidence="6">Pentatricopeptide repeat-containing protein</fullName>
    </recommendedName>
</protein>
<sequence length="348" mass="38822">MAITDRLTSHGFFSTAVSLLESSNELSDFMLGKLIKAHGDRRDIRGASYSLIIEEDVVEPDVSTYTTMIKGFCKMGMVDDAKEVFDEMVCAPNLVTYDTIVNGLRKKGKPNEAVKHLKEMVSLGIRLDVQAYGFVVNGYCKLGKPNESIPLLSEMRMRELKGWVQEAEELVGGMLRDGHFIDATMYSCVVNGYCDSGDDEMAMRVFKEMIGWSPCARHMGDILSNHLVRGGDFSEEVTSPRMRKPRRGDHSLDGLLHPLMHKTQDRDSWKAIGCREYRTGKCWVWPGNADFKTAGTRNGFPAEKKTIVPISYPMAACHALLTSAVADFAFSFEIAVVMFGLQISEENS</sequence>
<dbReference type="PANTHER" id="PTHR47939">
    <property type="entry name" value="MEMBRANE-ASSOCIATED SALT-INDUCIBLE PROTEIN-LIKE"/>
    <property type="match status" value="1"/>
</dbReference>
<feature type="repeat" description="PPR" evidence="3">
    <location>
        <begin position="93"/>
        <end position="127"/>
    </location>
</feature>
<reference evidence="4 5" key="1">
    <citation type="journal article" date="2018" name="Proc. Natl. Acad. Sci. U.S.A.">
        <title>Draft genome sequence of Camellia sinensis var. sinensis provides insights into the evolution of the tea genome and tea quality.</title>
        <authorList>
            <person name="Wei C."/>
            <person name="Yang H."/>
            <person name="Wang S."/>
            <person name="Zhao J."/>
            <person name="Liu C."/>
            <person name="Gao L."/>
            <person name="Xia E."/>
            <person name="Lu Y."/>
            <person name="Tai Y."/>
            <person name="She G."/>
            <person name="Sun J."/>
            <person name="Cao H."/>
            <person name="Tong W."/>
            <person name="Gao Q."/>
            <person name="Li Y."/>
            <person name="Deng W."/>
            <person name="Jiang X."/>
            <person name="Wang W."/>
            <person name="Chen Q."/>
            <person name="Zhang S."/>
            <person name="Li H."/>
            <person name="Wu J."/>
            <person name="Wang P."/>
            <person name="Li P."/>
            <person name="Shi C."/>
            <person name="Zheng F."/>
            <person name="Jian J."/>
            <person name="Huang B."/>
            <person name="Shan D."/>
            <person name="Shi M."/>
            <person name="Fang C."/>
            <person name="Yue Y."/>
            <person name="Li F."/>
            <person name="Li D."/>
            <person name="Wei S."/>
            <person name="Han B."/>
            <person name="Jiang C."/>
            <person name="Yin Y."/>
            <person name="Xia T."/>
            <person name="Zhang Z."/>
            <person name="Bennetzen J.L."/>
            <person name="Zhao S."/>
            <person name="Wan X."/>
        </authorList>
    </citation>
    <scope>NUCLEOTIDE SEQUENCE [LARGE SCALE GENOMIC DNA]</scope>
    <source>
        <strain evidence="5">cv. Shuchazao</strain>
        <tissue evidence="4">Leaf</tissue>
    </source>
</reference>
<organism evidence="4 5">
    <name type="scientific">Camellia sinensis var. sinensis</name>
    <name type="common">China tea</name>
    <dbReference type="NCBI Taxonomy" id="542762"/>
    <lineage>
        <taxon>Eukaryota</taxon>
        <taxon>Viridiplantae</taxon>
        <taxon>Streptophyta</taxon>
        <taxon>Embryophyta</taxon>
        <taxon>Tracheophyta</taxon>
        <taxon>Spermatophyta</taxon>
        <taxon>Magnoliopsida</taxon>
        <taxon>eudicotyledons</taxon>
        <taxon>Gunneridae</taxon>
        <taxon>Pentapetalae</taxon>
        <taxon>asterids</taxon>
        <taxon>Ericales</taxon>
        <taxon>Theaceae</taxon>
        <taxon>Camellia</taxon>
    </lineage>
</organism>
<comment type="caution">
    <text evidence="4">The sequence shown here is derived from an EMBL/GenBank/DDBJ whole genome shotgun (WGS) entry which is preliminary data.</text>
</comment>
<evidence type="ECO:0000256" key="3">
    <source>
        <dbReference type="PROSITE-ProRule" id="PRU00708"/>
    </source>
</evidence>
<evidence type="ECO:0000313" key="4">
    <source>
        <dbReference type="EMBL" id="THG17707.1"/>
    </source>
</evidence>
<dbReference type="PROSITE" id="PS51375">
    <property type="entry name" value="PPR"/>
    <property type="match status" value="4"/>
</dbReference>
<feature type="repeat" description="PPR" evidence="3">
    <location>
        <begin position="182"/>
        <end position="216"/>
    </location>
</feature>
<accession>A0A4V3WPU2</accession>
<dbReference type="Proteomes" id="UP000306102">
    <property type="component" value="Unassembled WGS sequence"/>
</dbReference>
<dbReference type="PANTHER" id="PTHR47939:SF13">
    <property type="entry name" value="OS03G0201400 PROTEIN"/>
    <property type="match status" value="1"/>
</dbReference>
<keyword evidence="2" id="KW-0677">Repeat</keyword>
<evidence type="ECO:0008006" key="6">
    <source>
        <dbReference type="Google" id="ProtNLM"/>
    </source>
</evidence>
<gene>
    <name evidence="4" type="ORF">TEA_030123</name>
</gene>